<accession>U4KZT2</accession>
<proteinExistence type="predicted"/>
<evidence type="ECO:0000313" key="2">
    <source>
        <dbReference type="Proteomes" id="UP000018144"/>
    </source>
</evidence>
<dbReference type="AlphaFoldDB" id="U4KZT2"/>
<dbReference type="EMBL" id="HF935347">
    <property type="protein sequence ID" value="CCX07270.1"/>
    <property type="molecule type" value="Genomic_DNA"/>
</dbReference>
<name>U4KZT2_PYROM</name>
<dbReference type="Proteomes" id="UP000018144">
    <property type="component" value="Unassembled WGS sequence"/>
</dbReference>
<evidence type="ECO:0000313" key="1">
    <source>
        <dbReference type="EMBL" id="CCX07270.1"/>
    </source>
</evidence>
<gene>
    <name evidence="1" type="ORF">PCON_06859</name>
</gene>
<reference evidence="1 2" key="1">
    <citation type="journal article" date="2013" name="PLoS Genet.">
        <title>The genome and development-dependent transcriptomes of Pyronema confluens: a window into fungal evolution.</title>
        <authorList>
            <person name="Traeger S."/>
            <person name="Altegoer F."/>
            <person name="Freitag M."/>
            <person name="Gabaldon T."/>
            <person name="Kempken F."/>
            <person name="Kumar A."/>
            <person name="Marcet-Houben M."/>
            <person name="Poggeler S."/>
            <person name="Stajich J.E."/>
            <person name="Nowrousian M."/>
        </authorList>
    </citation>
    <scope>NUCLEOTIDE SEQUENCE [LARGE SCALE GENOMIC DNA]</scope>
    <source>
        <strain evidence="2">CBS 100304</strain>
        <tissue evidence="1">Vegetative mycelium</tissue>
    </source>
</reference>
<sequence length="23" mass="2804">MFFSAHRLTCIVQLRTARGRHFR</sequence>
<protein>
    <submittedName>
        <fullName evidence="1">Uncharacterized protein</fullName>
    </submittedName>
</protein>
<organism evidence="1 2">
    <name type="scientific">Pyronema omphalodes (strain CBS 100304)</name>
    <name type="common">Pyronema confluens</name>
    <dbReference type="NCBI Taxonomy" id="1076935"/>
    <lineage>
        <taxon>Eukaryota</taxon>
        <taxon>Fungi</taxon>
        <taxon>Dikarya</taxon>
        <taxon>Ascomycota</taxon>
        <taxon>Pezizomycotina</taxon>
        <taxon>Pezizomycetes</taxon>
        <taxon>Pezizales</taxon>
        <taxon>Pyronemataceae</taxon>
        <taxon>Pyronema</taxon>
    </lineage>
</organism>
<keyword evidence="2" id="KW-1185">Reference proteome</keyword>